<reference evidence="7 8" key="1">
    <citation type="submission" date="2019-04" db="EMBL/GenBank/DDBJ databases">
        <title>Niastella caeni sp. nov., isolated from activated sludge.</title>
        <authorList>
            <person name="Sheng M."/>
        </authorList>
    </citation>
    <scope>NUCLEOTIDE SEQUENCE [LARGE SCALE GENOMIC DNA]</scope>
    <source>
        <strain evidence="7 8">HX-2-15</strain>
    </source>
</reference>
<dbReference type="InterPro" id="IPR011990">
    <property type="entry name" value="TPR-like_helical_dom_sf"/>
</dbReference>
<sequence length="666" mass="73475">MKKIILILGVVPAFIMARGQFVQDYLKAADNYYKKGDYYSAALYYEKYLGTKGSKASRADYNPYNVKPASGVVKAVTSSAQLAVYNLAESYRLLNFPVKAVAYYEQALSYKNSQLPLAQYYYASTLRALGKYDEAEKAFQLFLDNYKADDVYTNSARSEVLNLHFIREQLRRTDLPLFTVEKQGATINPGGANYSPVWLNKNTLLFTSTRPEGDAKDKPFFNRLFEAVYDKGAVKNVNKVEIPQGAGIHQGVVSSTPDGKVLFLTRWSIVNGKKTSAIYTSKKHGKAWSEPVLVDALVNAPGYNSQQPFVMPDGKSLLFASDKPGGSGGFDLWCATLGANGKPEKVVNLGNTINTLNDEQAPYYHEASGTLVFSCNGRIGMGGFDFFYSKGAMNAWAIPVNFGYPVNSIKDDIYFTSRGTAKNILEDVIISSDRLAECCLELFSLKKKRSPKQINGLIAACSDRSLLSGVSVSIIDTINNKTVYTTTTGADGSYAFAMEEFQPLKAVATLPGFKSDSLQFNMPDEGADKDSLTNPVICLVREQPPVEAVIVMDNVYYDFDKSSLRQESFPALDKLIGLLNEYPTMVIEIRAHTDDRGTETYNMNLSEARAAKVVAYLVSKGIDKGRLQSKGYGATLPVAPNKHEDGSDDAEGRQRNRRTEFKVLGK</sequence>
<protein>
    <submittedName>
        <fullName evidence="7">Flagellar motor protein MotB</fullName>
    </submittedName>
</protein>
<dbReference type="InterPro" id="IPR050330">
    <property type="entry name" value="Bact_OuterMem_StrucFunc"/>
</dbReference>
<dbReference type="RefSeq" id="WP_136577409.1">
    <property type="nucleotide sequence ID" value="NZ_STFF01000003.1"/>
</dbReference>
<dbReference type="Pfam" id="PF07676">
    <property type="entry name" value="PD40"/>
    <property type="match status" value="1"/>
</dbReference>
<name>A0A4S8HUJ1_9BACT</name>
<keyword evidence="7" id="KW-0969">Cilium</keyword>
<dbReference type="InterPro" id="IPR006664">
    <property type="entry name" value="OMP_bac"/>
</dbReference>
<organism evidence="7 8">
    <name type="scientific">Niastella caeni</name>
    <dbReference type="NCBI Taxonomy" id="2569763"/>
    <lineage>
        <taxon>Bacteria</taxon>
        <taxon>Pseudomonadati</taxon>
        <taxon>Bacteroidota</taxon>
        <taxon>Chitinophagia</taxon>
        <taxon>Chitinophagales</taxon>
        <taxon>Chitinophagaceae</taxon>
        <taxon>Niastella</taxon>
    </lineage>
</organism>
<dbReference type="SUPFAM" id="SSF82171">
    <property type="entry name" value="DPP6 N-terminal domain-like"/>
    <property type="match status" value="1"/>
</dbReference>
<dbReference type="CDD" id="cd07185">
    <property type="entry name" value="OmpA_C-like"/>
    <property type="match status" value="1"/>
</dbReference>
<evidence type="ECO:0000256" key="3">
    <source>
        <dbReference type="ARBA" id="ARBA00023237"/>
    </source>
</evidence>
<dbReference type="Gene3D" id="2.120.10.30">
    <property type="entry name" value="TolB, C-terminal domain"/>
    <property type="match status" value="1"/>
</dbReference>
<dbReference type="EMBL" id="STFF01000003">
    <property type="protein sequence ID" value="THU39277.1"/>
    <property type="molecule type" value="Genomic_DNA"/>
</dbReference>
<evidence type="ECO:0000259" key="6">
    <source>
        <dbReference type="PROSITE" id="PS51123"/>
    </source>
</evidence>
<dbReference type="OrthoDB" id="9809364at2"/>
<feature type="region of interest" description="Disordered" evidence="5">
    <location>
        <begin position="633"/>
        <end position="666"/>
    </location>
</feature>
<dbReference type="InterPro" id="IPR036737">
    <property type="entry name" value="OmpA-like_sf"/>
</dbReference>
<dbReference type="PRINTS" id="PR01021">
    <property type="entry name" value="OMPADOMAIN"/>
</dbReference>
<feature type="domain" description="OmpA-like" evidence="6">
    <location>
        <begin position="544"/>
        <end position="666"/>
    </location>
</feature>
<dbReference type="SUPFAM" id="SSF48452">
    <property type="entry name" value="TPR-like"/>
    <property type="match status" value="1"/>
</dbReference>
<dbReference type="GO" id="GO:0009279">
    <property type="term" value="C:cell outer membrane"/>
    <property type="evidence" value="ECO:0007669"/>
    <property type="project" value="UniProtKB-SubCell"/>
</dbReference>
<dbReference type="InterPro" id="IPR011659">
    <property type="entry name" value="WD40"/>
</dbReference>
<dbReference type="PANTHER" id="PTHR30329">
    <property type="entry name" value="STATOR ELEMENT OF FLAGELLAR MOTOR COMPLEX"/>
    <property type="match status" value="1"/>
</dbReference>
<proteinExistence type="predicted"/>
<dbReference type="PROSITE" id="PS51123">
    <property type="entry name" value="OMPA_2"/>
    <property type="match status" value="1"/>
</dbReference>
<dbReference type="Gene3D" id="1.25.40.10">
    <property type="entry name" value="Tetratricopeptide repeat domain"/>
    <property type="match status" value="1"/>
</dbReference>
<feature type="compositionally biased region" description="Basic and acidic residues" evidence="5">
    <location>
        <begin position="641"/>
        <end position="666"/>
    </location>
</feature>
<dbReference type="AlphaFoldDB" id="A0A4S8HUJ1"/>
<dbReference type="Gene3D" id="3.30.1330.60">
    <property type="entry name" value="OmpA-like domain"/>
    <property type="match status" value="1"/>
</dbReference>
<evidence type="ECO:0000256" key="4">
    <source>
        <dbReference type="PROSITE-ProRule" id="PRU00473"/>
    </source>
</evidence>
<dbReference type="InterPro" id="IPR011042">
    <property type="entry name" value="6-blade_b-propeller_TolB-like"/>
</dbReference>
<dbReference type="InterPro" id="IPR006665">
    <property type="entry name" value="OmpA-like"/>
</dbReference>
<keyword evidence="7" id="KW-0966">Cell projection</keyword>
<dbReference type="SUPFAM" id="SSF103088">
    <property type="entry name" value="OmpA-like"/>
    <property type="match status" value="1"/>
</dbReference>
<evidence type="ECO:0000313" key="8">
    <source>
        <dbReference type="Proteomes" id="UP000306918"/>
    </source>
</evidence>
<gene>
    <name evidence="7" type="ORF">FAM09_12245</name>
</gene>
<dbReference type="Proteomes" id="UP000306918">
    <property type="component" value="Unassembled WGS sequence"/>
</dbReference>
<comment type="subcellular location">
    <subcellularLocation>
        <location evidence="1">Cell outer membrane</location>
    </subcellularLocation>
</comment>
<keyword evidence="3" id="KW-0998">Cell outer membrane</keyword>
<comment type="caution">
    <text evidence="7">The sequence shown here is derived from an EMBL/GenBank/DDBJ whole genome shotgun (WGS) entry which is preliminary data.</text>
</comment>
<accession>A0A4S8HUJ1</accession>
<keyword evidence="2 4" id="KW-0472">Membrane</keyword>
<evidence type="ECO:0000256" key="1">
    <source>
        <dbReference type="ARBA" id="ARBA00004442"/>
    </source>
</evidence>
<keyword evidence="7" id="KW-0282">Flagellum</keyword>
<evidence type="ECO:0000256" key="2">
    <source>
        <dbReference type="ARBA" id="ARBA00023136"/>
    </source>
</evidence>
<keyword evidence="8" id="KW-1185">Reference proteome</keyword>
<evidence type="ECO:0000256" key="5">
    <source>
        <dbReference type="SAM" id="MobiDB-lite"/>
    </source>
</evidence>
<dbReference type="PANTHER" id="PTHR30329:SF21">
    <property type="entry name" value="LIPOPROTEIN YIAD-RELATED"/>
    <property type="match status" value="1"/>
</dbReference>
<dbReference type="Pfam" id="PF00691">
    <property type="entry name" value="OmpA"/>
    <property type="match status" value="1"/>
</dbReference>
<evidence type="ECO:0000313" key="7">
    <source>
        <dbReference type="EMBL" id="THU39277.1"/>
    </source>
</evidence>